<protein>
    <recommendedName>
        <fullName evidence="4">Ig-like domain-containing protein</fullName>
    </recommendedName>
</protein>
<proteinExistence type="predicted"/>
<organism evidence="5 6">
    <name type="scientific">Bemisia tabaci</name>
    <name type="common">Sweetpotato whitefly</name>
    <name type="synonym">Aleurodes tabaci</name>
    <dbReference type="NCBI Taxonomy" id="7038"/>
    <lineage>
        <taxon>Eukaryota</taxon>
        <taxon>Metazoa</taxon>
        <taxon>Ecdysozoa</taxon>
        <taxon>Arthropoda</taxon>
        <taxon>Hexapoda</taxon>
        <taxon>Insecta</taxon>
        <taxon>Pterygota</taxon>
        <taxon>Neoptera</taxon>
        <taxon>Paraneoptera</taxon>
        <taxon>Hemiptera</taxon>
        <taxon>Sternorrhyncha</taxon>
        <taxon>Aleyrodoidea</taxon>
        <taxon>Aleyrodidae</taxon>
        <taxon>Aleyrodinae</taxon>
        <taxon>Bemisia</taxon>
    </lineage>
</organism>
<dbReference type="PROSITE" id="PS50835">
    <property type="entry name" value="IG_LIKE"/>
    <property type="match status" value="1"/>
</dbReference>
<dbReference type="SUPFAM" id="SSF48726">
    <property type="entry name" value="Immunoglobulin"/>
    <property type="match status" value="1"/>
</dbReference>
<evidence type="ECO:0000259" key="4">
    <source>
        <dbReference type="PROSITE" id="PS50835"/>
    </source>
</evidence>
<keyword evidence="1" id="KW-0677">Repeat</keyword>
<evidence type="ECO:0000256" key="2">
    <source>
        <dbReference type="ARBA" id="ARBA00023157"/>
    </source>
</evidence>
<dbReference type="Pfam" id="PF13927">
    <property type="entry name" value="Ig_3"/>
    <property type="match status" value="1"/>
</dbReference>
<dbReference type="EMBL" id="OU963862">
    <property type="protein sequence ID" value="CAH0381085.1"/>
    <property type="molecule type" value="Genomic_DNA"/>
</dbReference>
<dbReference type="Gene3D" id="2.60.40.10">
    <property type="entry name" value="Immunoglobulins"/>
    <property type="match status" value="1"/>
</dbReference>
<dbReference type="Proteomes" id="UP001152759">
    <property type="component" value="Chromosome 1"/>
</dbReference>
<keyword evidence="3" id="KW-0393">Immunoglobulin domain</keyword>
<reference evidence="5" key="1">
    <citation type="submission" date="2021-12" db="EMBL/GenBank/DDBJ databases">
        <authorList>
            <person name="King R."/>
        </authorList>
    </citation>
    <scope>NUCLEOTIDE SEQUENCE</scope>
</reference>
<sequence>MLMNHQYLRPTILAIINLLQFEEIKNFLHEILLLTSSNFFIQPTPLKSYPEELLSCLSIHLFIYASIHPSFRPFVHPSIRPPDHPSIRPSDHPTIHPSLFIEVASSMPPNIIDEKSSSDVTVREGEDATLACRAEGHPLPRITWRREDGSSILMKNNGKELMKGTKRTHIKHKSTKALRRCETFYNLRSASVLITIARKECGFGRLEQRINRIISTLWRRKFGVIKTSDSVAALKARFFVNP</sequence>
<gene>
    <name evidence="5" type="ORF">BEMITA_LOCUS770</name>
</gene>
<keyword evidence="2" id="KW-1015">Disulfide bond</keyword>
<dbReference type="AlphaFoldDB" id="A0A9P0EVZ7"/>
<dbReference type="InterPro" id="IPR036179">
    <property type="entry name" value="Ig-like_dom_sf"/>
</dbReference>
<evidence type="ECO:0000256" key="3">
    <source>
        <dbReference type="ARBA" id="ARBA00023319"/>
    </source>
</evidence>
<dbReference type="PANTHER" id="PTHR12231">
    <property type="entry name" value="CTX-RELATED TYPE I TRANSMEMBRANE PROTEIN"/>
    <property type="match status" value="1"/>
</dbReference>
<accession>A0A9P0EVZ7</accession>
<dbReference type="InterPro" id="IPR007110">
    <property type="entry name" value="Ig-like_dom"/>
</dbReference>
<evidence type="ECO:0000313" key="5">
    <source>
        <dbReference type="EMBL" id="CAH0381085.1"/>
    </source>
</evidence>
<dbReference type="InterPro" id="IPR013783">
    <property type="entry name" value="Ig-like_fold"/>
</dbReference>
<evidence type="ECO:0000256" key="1">
    <source>
        <dbReference type="ARBA" id="ARBA00022737"/>
    </source>
</evidence>
<dbReference type="PANTHER" id="PTHR12231:SF105">
    <property type="entry name" value="LACHESIN-LIKE PROTEIN"/>
    <property type="match status" value="1"/>
</dbReference>
<name>A0A9P0EVZ7_BEMTA</name>
<dbReference type="InterPro" id="IPR051170">
    <property type="entry name" value="Neural/epithelial_adhesion"/>
</dbReference>
<feature type="domain" description="Ig-like" evidence="4">
    <location>
        <begin position="109"/>
        <end position="197"/>
    </location>
</feature>
<keyword evidence="6" id="KW-1185">Reference proteome</keyword>
<dbReference type="GO" id="GO:0043005">
    <property type="term" value="C:neuron projection"/>
    <property type="evidence" value="ECO:0007669"/>
    <property type="project" value="TreeGrafter"/>
</dbReference>
<evidence type="ECO:0000313" key="6">
    <source>
        <dbReference type="Proteomes" id="UP001152759"/>
    </source>
</evidence>